<gene>
    <name evidence="2" type="ORF">CEK71_02640</name>
</gene>
<evidence type="ECO:0000256" key="1">
    <source>
        <dbReference type="SAM" id="Coils"/>
    </source>
</evidence>
<dbReference type="AlphaFoldDB" id="A0A1Z4BUW4"/>
<reference evidence="2 3" key="1">
    <citation type="submission" date="2017-06" db="EMBL/GenBank/DDBJ databases">
        <title>Genome Sequencing of the methanotroph Methylovulum psychrotolerants str. HV10-M2 isolated from a high-altitude environment.</title>
        <authorList>
            <person name="Mateos-Rivera A."/>
        </authorList>
    </citation>
    <scope>NUCLEOTIDE SEQUENCE [LARGE SCALE GENOMIC DNA]</scope>
    <source>
        <strain evidence="2 3">HV10_M2</strain>
    </source>
</reference>
<dbReference type="OrthoDB" id="7452186at2"/>
<keyword evidence="1" id="KW-0175">Coiled coil</keyword>
<evidence type="ECO:0000313" key="3">
    <source>
        <dbReference type="Proteomes" id="UP000197019"/>
    </source>
</evidence>
<dbReference type="Proteomes" id="UP000197019">
    <property type="component" value="Chromosome"/>
</dbReference>
<dbReference type="Gene3D" id="3.30.565.10">
    <property type="entry name" value="Histidine kinase-like ATPase, C-terminal domain"/>
    <property type="match status" value="1"/>
</dbReference>
<dbReference type="Pfam" id="PF13589">
    <property type="entry name" value="HATPase_c_3"/>
    <property type="match status" value="1"/>
</dbReference>
<keyword evidence="3" id="KW-1185">Reference proteome</keyword>
<name>A0A1Z4BUW4_9GAMM</name>
<evidence type="ECO:0000313" key="2">
    <source>
        <dbReference type="EMBL" id="ASF45050.1"/>
    </source>
</evidence>
<dbReference type="RefSeq" id="WP_088617933.1">
    <property type="nucleotide sequence ID" value="NZ_CP022129.1"/>
</dbReference>
<dbReference type="SUPFAM" id="SSF55874">
    <property type="entry name" value="ATPase domain of HSP90 chaperone/DNA topoisomerase II/histidine kinase"/>
    <property type="match status" value="1"/>
</dbReference>
<proteinExistence type="predicted"/>
<sequence>MDELNKTVIGKDIIESLTLGMYEDARIIYREYIQNSADQIDKAVKIGSLESITDGNIWIEINKDKRRIVIEDNATGISFQETAEILKNIAQSTKKRGIDKGFRGIGRLGGLAYCEKLIFETSYKGECVKTIVEWDARKLKLIINDRKNKETASEVIDNITEIHQESEQQESHYFKVTLNNVSNPSLLNVIDIRDYLAMVAPTNIHPRFTLLSKIRDYVRTNNIVLDEYKIYVNSDELSKAYTTKIYELSGNEKKTIDEIKDIVFFEKKSDQDGSLLLWGWYGTWSFSKQIPEKANLARGIRLRKSNIQIGDEYCLVKLHREPRGNFYYFGEVHAIHSELIPNARRDYFLENDYLMEFENHLKEYFKKLYGGYHLSSKIRSAQRDISRLAEINRTIKEKEQKGYVSHEEKATLEKERQEQLDKATKAEISLQKYSENSRENEVNERIFNELTKENVALKKTSTSLPVDAQLSKKSENDEPVLKKEKVKIIFIDDNTLPRQNKEERKLIKRVYDVISKNIPDKAMVENIRLKIIDEFNKGK</sequence>
<accession>A0A1Z4BUW4</accession>
<evidence type="ECO:0008006" key="4">
    <source>
        <dbReference type="Google" id="ProtNLM"/>
    </source>
</evidence>
<feature type="coiled-coil region" evidence="1">
    <location>
        <begin position="378"/>
        <end position="429"/>
    </location>
</feature>
<dbReference type="EMBL" id="CP022129">
    <property type="protein sequence ID" value="ASF45050.1"/>
    <property type="molecule type" value="Genomic_DNA"/>
</dbReference>
<organism evidence="2 3">
    <name type="scientific">Methylovulum psychrotolerans</name>
    <dbReference type="NCBI Taxonomy" id="1704499"/>
    <lineage>
        <taxon>Bacteria</taxon>
        <taxon>Pseudomonadati</taxon>
        <taxon>Pseudomonadota</taxon>
        <taxon>Gammaproteobacteria</taxon>
        <taxon>Methylococcales</taxon>
        <taxon>Methylococcaceae</taxon>
        <taxon>Methylovulum</taxon>
    </lineage>
</organism>
<protein>
    <recommendedName>
        <fullName evidence="4">ATP-binding protein</fullName>
    </recommendedName>
</protein>
<dbReference type="InterPro" id="IPR036890">
    <property type="entry name" value="HATPase_C_sf"/>
</dbReference>
<dbReference type="KEGG" id="mpsy:CEK71_02640"/>